<keyword evidence="2" id="KW-1185">Reference proteome</keyword>
<dbReference type="Proteomes" id="UP000245119">
    <property type="component" value="Linkage Group LG5"/>
</dbReference>
<name>A0A2T7P7N5_POMCA</name>
<comment type="caution">
    <text evidence="1">The sequence shown here is derived from an EMBL/GenBank/DDBJ whole genome shotgun (WGS) entry which is preliminary data.</text>
</comment>
<evidence type="ECO:0000313" key="2">
    <source>
        <dbReference type="Proteomes" id="UP000245119"/>
    </source>
</evidence>
<evidence type="ECO:0000313" key="1">
    <source>
        <dbReference type="EMBL" id="PVD29419.1"/>
    </source>
</evidence>
<reference evidence="1 2" key="1">
    <citation type="submission" date="2018-04" db="EMBL/GenBank/DDBJ databases">
        <title>The genome of golden apple snail Pomacea canaliculata provides insight into stress tolerance and invasive adaptation.</title>
        <authorList>
            <person name="Liu C."/>
            <person name="Liu B."/>
            <person name="Ren Y."/>
            <person name="Zhang Y."/>
            <person name="Wang H."/>
            <person name="Li S."/>
            <person name="Jiang F."/>
            <person name="Yin L."/>
            <person name="Zhang G."/>
            <person name="Qian W."/>
            <person name="Fan W."/>
        </authorList>
    </citation>
    <scope>NUCLEOTIDE SEQUENCE [LARGE SCALE GENOMIC DNA]</scope>
    <source>
        <strain evidence="1">SZHN2017</strain>
        <tissue evidence="1">Muscle</tissue>
    </source>
</reference>
<proteinExistence type="predicted"/>
<dbReference type="AlphaFoldDB" id="A0A2T7P7N5"/>
<dbReference type="EMBL" id="PZQS01000005">
    <property type="protein sequence ID" value="PVD29419.1"/>
    <property type="molecule type" value="Genomic_DNA"/>
</dbReference>
<accession>A0A2T7P7N5</accession>
<gene>
    <name evidence="1" type="ORF">C0Q70_08670</name>
</gene>
<protein>
    <submittedName>
        <fullName evidence="1">Uncharacterized protein</fullName>
    </submittedName>
</protein>
<organism evidence="1 2">
    <name type="scientific">Pomacea canaliculata</name>
    <name type="common">Golden apple snail</name>
    <dbReference type="NCBI Taxonomy" id="400727"/>
    <lineage>
        <taxon>Eukaryota</taxon>
        <taxon>Metazoa</taxon>
        <taxon>Spiralia</taxon>
        <taxon>Lophotrochozoa</taxon>
        <taxon>Mollusca</taxon>
        <taxon>Gastropoda</taxon>
        <taxon>Caenogastropoda</taxon>
        <taxon>Architaenioglossa</taxon>
        <taxon>Ampullarioidea</taxon>
        <taxon>Ampullariidae</taxon>
        <taxon>Pomacea</taxon>
    </lineage>
</organism>
<sequence length="385" mass="42898">MKTQHHQRRRQHAQVELLEAIKESRAEEKIVKTSLHHSLISHQLLTKPPASYFSVIFFFHSLLYCSTGYRLTAHENIFIMAQEWCCLGAGKESTGRTEEKIMKTSLQHSFLSLQPLKMPSASLELKTLVLPVVTMGDNGLLSVIEQQERRQKKAVKSAHCVVPDCEGRSCHQPVHACKLSSRDTSGVAATVFDDNRRRGCAKSSPRTGTAAQQVLHPIPTTAAIRARWFHGARRSSNWLPEFFSFEEEGFGGRSVLVLVREISKRIKGMDSVKYMEAASDSHTPGTTASVALNTTSSGRTGCGDPTDNEKGQQQTTITTAAVTNTSPHMLALNVVTSQDVLHSIRGENNRHDHDKATRARLHHKYKFLQEAPHPLLALPDRRESI</sequence>